<proteinExistence type="inferred from homology"/>
<dbReference type="SUPFAM" id="SSF54616">
    <property type="entry name" value="DNA-binding domain of Mlu1-box binding protein MBP1"/>
    <property type="match status" value="1"/>
</dbReference>
<dbReference type="SMART" id="SM01252">
    <property type="entry name" value="KilA-N"/>
    <property type="match status" value="1"/>
</dbReference>
<sequence>MPNRVHELWWEENKTRVWTVEVDSGNYVARRQDNDQINGTKLLNITRITRGKRDGILKNEKSRQVVKTGTISLKGVWIPLDRGLVLARQFGIEQLVYPLFEANVGEYVENSVVSQHAIKRKSLNSLHLVDNLTTNSELPASKRRSTVSTYRPNGHVNMQQTHVHPAHAHPHPHSLPHPHSILMSGSVSGSGSGGASTPSPYVDSFGYAPAYEQGQNQGQAHAHEEAPQYAGRSRNTSSASEWMTNWSASSSSPILPATPINGTFSPVMNTFQSLAMHSPPVPIPSYYYDSSSSYFPSYHQKQQQGERRVGMSGVNSMGGVGGVNNMNHLPNTLPPTLPNTPTQSHLSPNSNEYMHMAQ</sequence>
<feature type="region of interest" description="Disordered" evidence="5">
    <location>
        <begin position="162"/>
        <end position="199"/>
    </location>
</feature>
<feature type="region of interest" description="Disordered" evidence="5">
    <location>
        <begin position="213"/>
        <end position="237"/>
    </location>
</feature>
<dbReference type="PROSITE" id="PS51299">
    <property type="entry name" value="HTH_APSES"/>
    <property type="match status" value="1"/>
</dbReference>
<feature type="region of interest" description="Disordered" evidence="5">
    <location>
        <begin position="317"/>
        <end position="358"/>
    </location>
</feature>
<evidence type="ECO:0000313" key="7">
    <source>
        <dbReference type="EMBL" id="TIB14938.1"/>
    </source>
</evidence>
<dbReference type="GO" id="GO:0045944">
    <property type="term" value="P:positive regulation of transcription by RNA polymerase II"/>
    <property type="evidence" value="ECO:0007669"/>
    <property type="project" value="TreeGrafter"/>
</dbReference>
<gene>
    <name evidence="7" type="ORF">E3P90_01088</name>
</gene>
<comment type="similarity">
    <text evidence="1">Belongs to the EFG1/PHD1/stuA family.</text>
</comment>
<dbReference type="Pfam" id="PF04383">
    <property type="entry name" value="KilA-N"/>
    <property type="match status" value="1"/>
</dbReference>
<keyword evidence="4" id="KW-0804">Transcription</keyword>
<dbReference type="PANTHER" id="PTHR47792:SF1">
    <property type="entry name" value="PROTEIN SOK2-RELATED"/>
    <property type="match status" value="1"/>
</dbReference>
<name>A0A4T0GKF7_WALIC</name>
<evidence type="ECO:0000256" key="3">
    <source>
        <dbReference type="ARBA" id="ARBA00023125"/>
    </source>
</evidence>
<comment type="caution">
    <text evidence="7">The sequence shown here is derived from an EMBL/GenBank/DDBJ whole genome shotgun (WGS) entry which is preliminary data.</text>
</comment>
<dbReference type="GO" id="GO:0043565">
    <property type="term" value="F:sequence-specific DNA binding"/>
    <property type="evidence" value="ECO:0007669"/>
    <property type="project" value="TreeGrafter"/>
</dbReference>
<dbReference type="InterPro" id="IPR003163">
    <property type="entry name" value="Tscrpt_reg_HTH_APSES-type"/>
</dbReference>
<dbReference type="OMA" id="GEYVENS"/>
<feature type="compositionally biased region" description="Basic residues" evidence="5">
    <location>
        <begin position="164"/>
        <end position="176"/>
    </location>
</feature>
<dbReference type="GO" id="GO:0005634">
    <property type="term" value="C:nucleus"/>
    <property type="evidence" value="ECO:0007669"/>
    <property type="project" value="TreeGrafter"/>
</dbReference>
<keyword evidence="3" id="KW-0238">DNA-binding</keyword>
<feature type="compositionally biased region" description="Low complexity" evidence="5">
    <location>
        <begin position="177"/>
        <end position="187"/>
    </location>
</feature>
<feature type="domain" description="HTH APSES-type" evidence="6">
    <location>
        <begin position="4"/>
        <end position="111"/>
    </location>
</feature>
<evidence type="ECO:0000256" key="5">
    <source>
        <dbReference type="SAM" id="MobiDB-lite"/>
    </source>
</evidence>
<dbReference type="GO" id="GO:0003700">
    <property type="term" value="F:DNA-binding transcription factor activity"/>
    <property type="evidence" value="ECO:0007669"/>
    <property type="project" value="TreeGrafter"/>
</dbReference>
<organism evidence="7 8">
    <name type="scientific">Wallemia ichthyophaga</name>
    <dbReference type="NCBI Taxonomy" id="245174"/>
    <lineage>
        <taxon>Eukaryota</taxon>
        <taxon>Fungi</taxon>
        <taxon>Dikarya</taxon>
        <taxon>Basidiomycota</taxon>
        <taxon>Wallemiomycotina</taxon>
        <taxon>Wallemiomycetes</taxon>
        <taxon>Wallemiales</taxon>
        <taxon>Wallemiaceae</taxon>
        <taxon>Wallemia</taxon>
    </lineage>
</organism>
<dbReference type="InterPro" id="IPR036887">
    <property type="entry name" value="HTH_APSES_sf"/>
</dbReference>
<reference evidence="7 8" key="1">
    <citation type="submission" date="2019-03" db="EMBL/GenBank/DDBJ databases">
        <title>Sequencing 23 genomes of Wallemia ichthyophaga.</title>
        <authorList>
            <person name="Gostincar C."/>
        </authorList>
    </citation>
    <scope>NUCLEOTIDE SEQUENCE [LARGE SCALE GENOMIC DNA]</scope>
    <source>
        <strain evidence="7 8">EXF-8621</strain>
    </source>
</reference>
<evidence type="ECO:0000313" key="8">
    <source>
        <dbReference type="Proteomes" id="UP000306954"/>
    </source>
</evidence>
<dbReference type="Proteomes" id="UP000306954">
    <property type="component" value="Unassembled WGS sequence"/>
</dbReference>
<evidence type="ECO:0000256" key="2">
    <source>
        <dbReference type="ARBA" id="ARBA00023015"/>
    </source>
</evidence>
<dbReference type="InterPro" id="IPR018004">
    <property type="entry name" value="KilA/APSES_HTH"/>
</dbReference>
<evidence type="ECO:0000259" key="6">
    <source>
        <dbReference type="PROSITE" id="PS51299"/>
    </source>
</evidence>
<evidence type="ECO:0000256" key="1">
    <source>
        <dbReference type="ARBA" id="ARBA00007247"/>
    </source>
</evidence>
<dbReference type="EMBL" id="SPOF01000009">
    <property type="protein sequence ID" value="TIB14938.1"/>
    <property type="molecule type" value="Genomic_DNA"/>
</dbReference>
<dbReference type="OrthoDB" id="5407653at2759"/>
<dbReference type="AlphaFoldDB" id="A0A4T0GKF7"/>
<accession>A0A4T0GKF7</accession>
<protein>
    <recommendedName>
        <fullName evidence="6">HTH APSES-type domain-containing protein</fullName>
    </recommendedName>
</protein>
<dbReference type="Gene3D" id="3.10.260.10">
    <property type="entry name" value="Transcription regulator HTH, APSES-type DNA-binding domain"/>
    <property type="match status" value="1"/>
</dbReference>
<dbReference type="PANTHER" id="PTHR47792">
    <property type="entry name" value="PROTEIN SOK2-RELATED"/>
    <property type="match status" value="1"/>
</dbReference>
<dbReference type="InterPro" id="IPR029790">
    <property type="entry name" value="EFG1/Phd1/StuA"/>
</dbReference>
<feature type="compositionally biased region" description="Polar residues" evidence="5">
    <location>
        <begin position="343"/>
        <end position="352"/>
    </location>
</feature>
<evidence type="ECO:0000256" key="4">
    <source>
        <dbReference type="ARBA" id="ARBA00023163"/>
    </source>
</evidence>
<keyword evidence="2" id="KW-0805">Transcription regulation</keyword>